<dbReference type="Pfam" id="PF01424">
    <property type="entry name" value="R3H"/>
    <property type="match status" value="1"/>
</dbReference>
<feature type="domain" description="G-patch" evidence="2">
    <location>
        <begin position="691"/>
        <end position="736"/>
    </location>
</feature>
<dbReference type="Gene3D" id="3.30.1370.50">
    <property type="entry name" value="R3H-like domain"/>
    <property type="match status" value="1"/>
</dbReference>
<dbReference type="OMA" id="ETHKGLG"/>
<dbReference type="PROSITE" id="PS50174">
    <property type="entry name" value="G_PATCH"/>
    <property type="match status" value="2"/>
</dbReference>
<name>A0A7N0ZX54_KALFE</name>
<dbReference type="InterPro" id="IPR001374">
    <property type="entry name" value="R3H_dom"/>
</dbReference>
<dbReference type="EnsemblPlants" id="Kaladp0045s0202.1.v1.1">
    <property type="protein sequence ID" value="Kaladp0045s0202.1.v1.1"/>
    <property type="gene ID" value="Kaladp0045s0202.v1.1"/>
</dbReference>
<feature type="region of interest" description="Disordered" evidence="1">
    <location>
        <begin position="228"/>
        <end position="262"/>
    </location>
</feature>
<dbReference type="SMART" id="SM00443">
    <property type="entry name" value="G_patch"/>
    <property type="match status" value="2"/>
</dbReference>
<dbReference type="InterPro" id="IPR000467">
    <property type="entry name" value="G_patch_dom"/>
</dbReference>
<dbReference type="InterPro" id="IPR034082">
    <property type="entry name" value="R3H_G-patch"/>
</dbReference>
<evidence type="ECO:0000256" key="1">
    <source>
        <dbReference type="SAM" id="MobiDB-lite"/>
    </source>
</evidence>
<evidence type="ECO:0000313" key="4">
    <source>
        <dbReference type="EnsemblPlants" id="Kaladp0045s0202.1.v1.1"/>
    </source>
</evidence>
<dbReference type="PROSITE" id="PS51061">
    <property type="entry name" value="R3H"/>
    <property type="match status" value="1"/>
</dbReference>
<feature type="compositionally biased region" description="Polar residues" evidence="1">
    <location>
        <begin position="1"/>
        <end position="14"/>
    </location>
</feature>
<feature type="compositionally biased region" description="Polar residues" evidence="1">
    <location>
        <begin position="56"/>
        <end position="66"/>
    </location>
</feature>
<dbReference type="CDD" id="cd02646">
    <property type="entry name" value="R3H_G-patch"/>
    <property type="match status" value="1"/>
</dbReference>
<dbReference type="Pfam" id="PF01585">
    <property type="entry name" value="G-patch"/>
    <property type="match status" value="2"/>
</dbReference>
<dbReference type="Proteomes" id="UP000594263">
    <property type="component" value="Unplaced"/>
</dbReference>
<sequence>MAGGNRKNQSSTKKPGSRKSPHNPPSRFVQGGLLSDWPNRSPSGKKDPPYDKSMTRKNTSDTLESCGSTIKVRGRNSIRYDYPLPNIQEGVPTIPIMPQTNRDVMFKEANPAAVIGSHNTACNGTTYMTPLKHSVESSYSCSYTSSADDANHRGLGFCDDTTLRPVELPIRTSEGQESSSSEKERNACEGYASIEETSPDEIMSPPQSSGFLSIGGMRLYTQDITDQEVCSDDEDSTDAESSDSLLEDDESEHTSDETSDIDDEIVQDYIKGIGGIHGLGEILNVQNNLVTKHTFPDGHCSSKSRLDDTIKKFGGISLLEASREYGMRKPVQKKNFSGGTFKSGGCQVSDRLNSDDLILVKDPRSHFPKKKHPAASSKSSLLDFSRRDAYRRFPGEKKKHRKEAIAIKRRERMIKRGVDLEQINSKLEHMVMNQVDLLSFHPMHPRDCRQVQRLASVYHLHSSCQGSGKKRFVTVARTEWTRLPTLREKLHLETLIGPCIEDDLLVSKGCTKQNKKVVKNKGGAGDHGLKARKEKNLGAKHGSSLAKQPMSFISSGILQPEVVERMSNEVEETLRVSSNNAGGASSSFGAFEVHTRGFGSKMMAKMGFVGGGLGKDGQGMAEPIEVIKRPKSLGLGVDFTELSSADTGKVRNRSEPIDGTKYPRSVKPLSKNSSDGGHKASPKIGAFELHTKGFGSKMMAKMGYVEGTGLGRDLQGIAMPIVALKRPKARGLGAKA</sequence>
<evidence type="ECO:0008006" key="6">
    <source>
        <dbReference type="Google" id="ProtNLM"/>
    </source>
</evidence>
<organism evidence="4 5">
    <name type="scientific">Kalanchoe fedtschenkoi</name>
    <name type="common">Lavender scallops</name>
    <name type="synonym">South American air plant</name>
    <dbReference type="NCBI Taxonomy" id="63787"/>
    <lineage>
        <taxon>Eukaryota</taxon>
        <taxon>Viridiplantae</taxon>
        <taxon>Streptophyta</taxon>
        <taxon>Embryophyta</taxon>
        <taxon>Tracheophyta</taxon>
        <taxon>Spermatophyta</taxon>
        <taxon>Magnoliopsida</taxon>
        <taxon>eudicotyledons</taxon>
        <taxon>Gunneridae</taxon>
        <taxon>Pentapetalae</taxon>
        <taxon>Saxifragales</taxon>
        <taxon>Crassulaceae</taxon>
        <taxon>Kalanchoe</taxon>
    </lineage>
</organism>
<feature type="domain" description="G-patch" evidence="2">
    <location>
        <begin position="595"/>
        <end position="640"/>
    </location>
</feature>
<dbReference type="Gramene" id="Kaladp0045s0202.1.v1.1">
    <property type="protein sequence ID" value="Kaladp0045s0202.1.v1.1"/>
    <property type="gene ID" value="Kaladp0045s0202.v1.1"/>
</dbReference>
<feature type="compositionally biased region" description="Basic and acidic residues" evidence="1">
    <location>
        <begin position="44"/>
        <end position="54"/>
    </location>
</feature>
<dbReference type="AlphaFoldDB" id="A0A7N0ZX54"/>
<dbReference type="PANTHER" id="PTHR47423">
    <property type="entry name" value="G-PATCH DOMAIN CONTAINING PROTEIN"/>
    <property type="match status" value="1"/>
</dbReference>
<evidence type="ECO:0000259" key="2">
    <source>
        <dbReference type="PROSITE" id="PS50174"/>
    </source>
</evidence>
<reference evidence="4" key="1">
    <citation type="submission" date="2021-01" db="UniProtKB">
        <authorList>
            <consortium name="EnsemblPlants"/>
        </authorList>
    </citation>
    <scope>IDENTIFICATION</scope>
</reference>
<accession>A0A7N0ZX54</accession>
<evidence type="ECO:0000313" key="5">
    <source>
        <dbReference type="Proteomes" id="UP000594263"/>
    </source>
</evidence>
<keyword evidence="5" id="KW-1185">Reference proteome</keyword>
<feature type="region of interest" description="Disordered" evidence="1">
    <location>
        <begin position="1"/>
        <end position="66"/>
    </location>
</feature>
<evidence type="ECO:0000259" key="3">
    <source>
        <dbReference type="PROSITE" id="PS51061"/>
    </source>
</evidence>
<dbReference type="PANTHER" id="PTHR47423:SF2">
    <property type="entry name" value="PROTEIN SQS1"/>
    <property type="match status" value="1"/>
</dbReference>
<feature type="region of interest" description="Disordered" evidence="1">
    <location>
        <begin position="646"/>
        <end position="683"/>
    </location>
</feature>
<dbReference type="GO" id="GO:0003676">
    <property type="term" value="F:nucleic acid binding"/>
    <property type="evidence" value="ECO:0007669"/>
    <property type="project" value="UniProtKB-UniRule"/>
</dbReference>
<feature type="domain" description="R3H" evidence="3">
    <location>
        <begin position="414"/>
        <end position="479"/>
    </location>
</feature>
<proteinExistence type="predicted"/>
<protein>
    <recommendedName>
        <fullName evidence="6">Protein SQS1</fullName>
    </recommendedName>
</protein>
<feature type="compositionally biased region" description="Basic and acidic residues" evidence="1">
    <location>
        <begin position="648"/>
        <end position="658"/>
    </location>
</feature>
<dbReference type="InterPro" id="IPR036867">
    <property type="entry name" value="R3H_dom_sf"/>
</dbReference>